<comment type="caution">
    <text evidence="1">The sequence shown here is derived from an EMBL/GenBank/DDBJ whole genome shotgun (WGS) entry which is preliminary data.</text>
</comment>
<dbReference type="HOGENOM" id="CLU_2247570_0_0_10"/>
<proteinExistence type="predicted"/>
<dbReference type="EMBL" id="AWUW01000050">
    <property type="protein sequence ID" value="ERJ67440.1"/>
    <property type="molecule type" value="Genomic_DNA"/>
</dbReference>
<gene>
    <name evidence="1" type="ORF">HMPREF1555_00805</name>
</gene>
<organism evidence="1 2">
    <name type="scientific">Porphyromonas gingivalis F0570</name>
    <dbReference type="NCBI Taxonomy" id="1227271"/>
    <lineage>
        <taxon>Bacteria</taxon>
        <taxon>Pseudomonadati</taxon>
        <taxon>Bacteroidota</taxon>
        <taxon>Bacteroidia</taxon>
        <taxon>Bacteroidales</taxon>
        <taxon>Porphyromonadaceae</taxon>
        <taxon>Porphyromonas</taxon>
    </lineage>
</organism>
<accession>A0A0E2LRE0</accession>
<evidence type="ECO:0000313" key="2">
    <source>
        <dbReference type="Proteomes" id="UP000016630"/>
    </source>
</evidence>
<evidence type="ECO:0000313" key="1">
    <source>
        <dbReference type="EMBL" id="ERJ67440.1"/>
    </source>
</evidence>
<dbReference type="Proteomes" id="UP000016630">
    <property type="component" value="Unassembled WGS sequence"/>
</dbReference>
<reference evidence="1 2" key="1">
    <citation type="submission" date="2013-06" db="EMBL/GenBank/DDBJ databases">
        <authorList>
            <person name="Weinstock G."/>
            <person name="Sodergren E."/>
            <person name="Lobos E.A."/>
            <person name="Fulton L."/>
            <person name="Fulton R."/>
            <person name="Courtney L."/>
            <person name="Fronick C."/>
            <person name="O'Laughlin M."/>
            <person name="Godfrey J."/>
            <person name="Wilson R.M."/>
            <person name="Miner T."/>
            <person name="Farmer C."/>
            <person name="Delehaunty K."/>
            <person name="Cordes M."/>
            <person name="Minx P."/>
            <person name="Tomlinson C."/>
            <person name="Chen J."/>
            <person name="Wollam A."/>
            <person name="Pepin K.H."/>
            <person name="Bhonagiri V."/>
            <person name="Zhang X."/>
            <person name="Warren W."/>
            <person name="Mitreva M."/>
            <person name="Mardis E.R."/>
            <person name="Wilson R.K."/>
        </authorList>
    </citation>
    <scope>NUCLEOTIDE SEQUENCE [LARGE SCALE GENOMIC DNA]</scope>
    <source>
        <strain evidence="1 2">F0570</strain>
    </source>
</reference>
<name>A0A0E2LRE0_PORGN</name>
<sequence>MLPIGHDPLRAIGHETDFLNEREKHLTEEIEVFEIGQYPQIDAHTECHKELAPYLDLLTGQKPTDEEVARSSSQKKQDEKTAAFIVEIKGKERYVYNTQSGLPA</sequence>
<dbReference type="AlphaFoldDB" id="A0A0E2LRE0"/>
<protein>
    <submittedName>
        <fullName evidence="1">Uncharacterized protein</fullName>
    </submittedName>
</protein>